<name>J3P671_GAET3</name>
<evidence type="ECO:0000256" key="7">
    <source>
        <dbReference type="SAM" id="MobiDB-lite"/>
    </source>
</evidence>
<dbReference type="VEuPathDB" id="FungiDB:GGTG_09012"/>
<dbReference type="eggNOG" id="ENOG502QUFK">
    <property type="taxonomic scope" value="Eukaryota"/>
</dbReference>
<keyword evidence="3" id="KW-0645">Protease</keyword>
<dbReference type="Pfam" id="PF12359">
    <property type="entry name" value="DUF3645"/>
    <property type="match status" value="1"/>
</dbReference>
<evidence type="ECO:0000259" key="8">
    <source>
        <dbReference type="Pfam" id="PF12340"/>
    </source>
</evidence>
<evidence type="ECO:0000256" key="5">
    <source>
        <dbReference type="ARBA" id="ARBA00022801"/>
    </source>
</evidence>
<protein>
    <recommendedName>
        <fullName evidence="2">ubiquitinyl hydrolase 1</fullName>
        <ecNumber evidence="2">3.4.19.12</ecNumber>
    </recommendedName>
</protein>
<feature type="domain" description="DUF3645" evidence="9">
    <location>
        <begin position="1931"/>
        <end position="1963"/>
    </location>
</feature>
<sequence length="2736" mass="300454">MDSAENAIQGRGGHDPIMPAAAEILRSAEKLGRLIEVYWEAAAGPYRDNPEALSVMHLAIMELWITIDDSTANLVPLLRDYDTGFLPGLLDDLVLPKREQMARLARVEDYLERRRVGAGGRGPPWQLRSGDGSWSKTCFAARYYDSSPRHRQLCREIVCEAKTRITELRIVEMTRHPRLLWPLPKNDTAAKAIVFEAAAPAVITTWREITLSILTGLCGTSANMQPESRWVLYRPDDHPIIKDVAPNRRSGQLRFQLARDCSKQWASSVTDEYYFYCSGPRAPPPRLGRVRLVTDEYYFYDTCRSRNGFCRLPTSFLPVLRRRQGYPPDATPQILREWILGTAHTANSVLAALPHCPDNMTPNEFRAFGGLRAGPRLQWYNILLQLLMPSLDLNRPEVFFLVMQAAHEVGPRGGEEQRMDDDDHILRSTHAILGEGQFAKALHLALEEALGRIMTKQGCEVALCILVGLGARLLSVSRDRAIQAKCLGYLRWIRDKSIGWARDFDTELRESGTADGARRHSSLGWRARMMALICHATFDVGAAHMRELLSDDGSAAVLIEASIRAAEHAPHVVAQEGTAPNNDGATRAVLDVFRHRSRRLSYEVEHQLRAYIVDQGSSCLDQAVQAVWPSYAWRAVWAAEAAPYEHVLVASPDALSLRYDLLTGSLSVGGLPFTTFPASFCDNATYRRLLGHAVFTVVPSHMWQQGMQYMTTSKHHDHELHFAMVRGGGDQQQQTLVVRSEKDGIQYELIPAESLRNDFPRHLVTDYTHWFAPDKRYIEFRPLDRTWQTRRDTGPAPFAGYVLHLSKYSDGPRFSRAGESRFAINVRSETANAVYSILWPLEPPCFIEMAWEPDRAALDIALPRLHLSFRLGAGGCAVTSVQYKGYAIDASQHIGTLSGLETKLVLRRTEEEPGDRLVLIPLGSVSFTAGAHGRAQSTKIDVTTGRAEYRGLPTVAGRAQYHAFSVDTVLGCLRDDGTLSSKLLLCQLHAMTTHCLPDRLTGRTGTDEALRILGSAAVRSLLRDLPPRSIDFLHGLETTYAGAIAHMKVRSLLGIREPPSPRDGDGQPLSDGDKKLRDVIRDLPDAYFVLLRRIYSISPRFEECGLSIRWSASAPRTAQSDAFSRLVSGLAGMRPESDMIESAARRRAARMSAYVVSQYDNHQHHSAAAAVDDIIYESCRYPELSNRKQRYPKRDRYDWELDTCAIIQVIMGGSNDGSVSTAATAGSPSDPGTRGAGAVARCLERLINALLSGEDDNRGKAVSGCLAGMTICLSEWPTVASTDGVAPAPAPELARKRIGLASIEDMFTTQEPPQPIQQHPNTDGPQRHLDVLLARCGERSNNERDTHNEEHKALGRLCSELRDMSSHKYERGYVDMLEQSVAALRERPGGETSAGLGAIDEMARELLLRHREACRIEVAARFAAICSALVGGGAGNHYHSQYPSQVARLPVITPMMLLERLSRRHRAGLPEAWRRCLVDYAVSLTSLQRAGRLVRAAAGNDGKRLARELGNVGHEGWDPFAFPDWLLLEVERDLLIRPVQAHIARAMIEPPDGRSCVMQLNMGEGKSSVIMPMVAAAIADDGSRLARVVVARPQRKQMMHTLSRALGGLLGRHVHQMPLARGGAGTGFLKRLHAEYLGCVSSGGVVLAQHENMLSLRLSCIEAMLRVRDRVRAKHTLAMKLPMLGALAKRTLVSMLPRRADTAADWGEWIVDRMDEFLEGLGSIVDSVVTEMDAAASAVDQAEASVGLQRFLDSKARDVIDESDEILGTRSELVYTMGLPSPPDLSPLRWQLIQSVLGLVADIACDTVAKHPDEIELVPGAGAGSFPTVRILNERGADMLTRELGERICALGALPEFPYAADKPRQKMEAIQRYMTQYKPDAEDVAAVETIFATDDMRGRLLLLRGLIAHGVLSFSLRQRWRVNYGRTDTREPPTGLAVPFRAKDLPAPRSEFSHPDVLIALTCLSYYYGGLSDDDLFCSIERLFASGQGEQEYLSWVRAAPDNIPHEFHRLSALDLGDRGRCAAAAFPHLRHLKPAIDYYLGNVLFTREMHDFSQKLSGSAWSLVAGGAQRLPGGGAALATTTGFSGTHDAGYLLPLGIKTLDLKTQRHTDALVLGRLLRPENKVRDLAPSSDTDTDTDADTAFFFSPDDVAAGPDPSSRARAMGLVNCIIAASQPPVRVIIDAGAQIIELDNAEIARGWLARDKTADAAVFFDSHGDLRVVARGGATEPFLTSSYAMNMAPCLVFLDEAHARGTDLALPDDYRAAVTLGPALTKDKLVQACMRMRELGRGQSVVFFAPAEVRHGIRTLREIPANGDIEVADVLAWSISETWRETRLAVPTWAAQGRRHQRQRRLWQQADKGNRYGLGRDACMEFLETEVTKLSDQYRPGGGSASSSSQTPSSSPLTADTTDAIQARCEEFGVVDQRERGSRPLGQEQERELLVEREEERVEEKPATAKAVVPRLHADVEAFVMTGVIPKGSRAFKPAFRTLAGTSAAGFLGGLRFPPDLILLATADFGRTVTLSEAGSPLDAYQRSVQWIATAPAASSGNGGGGGVGKEGNSPRGASSPEAVTVVLLSPWEANALMPAFEAGRTAARLHLFAPRTSLHTRSAENLQLYVIPSLPSPPPLKWQVPRELVIALLLFAGQLYLRSHEDYVYACEFLGVPHGSRKGGAAAAAAGGGGFFGPAALSFLAELFGRIRHPATDISSTDVGHILAGKVLPESAFSWPPGRGK</sequence>
<dbReference type="PANTHER" id="PTHR13367">
    <property type="entry name" value="UBIQUITIN THIOESTERASE"/>
    <property type="match status" value="1"/>
</dbReference>
<dbReference type="STRING" id="644352.J3P671"/>
<evidence type="ECO:0000313" key="12">
    <source>
        <dbReference type="Proteomes" id="UP000006039"/>
    </source>
</evidence>
<dbReference type="EC" id="3.4.19.12" evidence="2"/>
<keyword evidence="5" id="KW-0378">Hydrolase</keyword>
<feature type="compositionally biased region" description="Basic and acidic residues" evidence="7">
    <location>
        <begin position="1059"/>
        <end position="1075"/>
    </location>
</feature>
<feature type="region of interest" description="Disordered" evidence="7">
    <location>
        <begin position="1055"/>
        <end position="1075"/>
    </location>
</feature>
<dbReference type="OrthoDB" id="3182339at2759"/>
<evidence type="ECO:0000256" key="3">
    <source>
        <dbReference type="ARBA" id="ARBA00022670"/>
    </source>
</evidence>
<evidence type="ECO:0000256" key="1">
    <source>
        <dbReference type="ARBA" id="ARBA00000707"/>
    </source>
</evidence>
<keyword evidence="12" id="KW-1185">Reference proteome</keyword>
<gene>
    <name evidence="11" type="primary">20349470</name>
    <name evidence="10" type="ORF">GGTG_09012</name>
</gene>
<dbReference type="EMBL" id="GL385399">
    <property type="protein sequence ID" value="EJT72145.1"/>
    <property type="molecule type" value="Genomic_DNA"/>
</dbReference>
<feature type="region of interest" description="Disordered" evidence="7">
    <location>
        <begin position="2546"/>
        <end position="2569"/>
    </location>
</feature>
<dbReference type="PANTHER" id="PTHR13367:SF34">
    <property type="match status" value="1"/>
</dbReference>
<evidence type="ECO:0000313" key="11">
    <source>
        <dbReference type="EnsemblFungi" id="EJT72145"/>
    </source>
</evidence>
<dbReference type="GO" id="GO:0006508">
    <property type="term" value="P:proteolysis"/>
    <property type="evidence" value="ECO:0007669"/>
    <property type="project" value="UniProtKB-KW"/>
</dbReference>
<evidence type="ECO:0000256" key="4">
    <source>
        <dbReference type="ARBA" id="ARBA00022786"/>
    </source>
</evidence>
<dbReference type="InterPro" id="IPR022099">
    <property type="entry name" value="DUF3638"/>
</dbReference>
<feature type="domain" description="DUF3638" evidence="8">
    <location>
        <begin position="1738"/>
        <end position="1804"/>
    </location>
</feature>
<dbReference type="InterPro" id="IPR051346">
    <property type="entry name" value="OTU_Deubiquitinase"/>
</dbReference>
<keyword evidence="4" id="KW-0833">Ubl conjugation pathway</keyword>
<proteinExistence type="predicted"/>
<accession>J3P671</accession>
<reference evidence="11" key="5">
    <citation type="submission" date="2018-04" db="UniProtKB">
        <authorList>
            <consortium name="EnsemblFungi"/>
        </authorList>
    </citation>
    <scope>IDENTIFICATION</scope>
    <source>
        <strain evidence="11">R3-111a-1</strain>
    </source>
</reference>
<evidence type="ECO:0000256" key="6">
    <source>
        <dbReference type="ARBA" id="ARBA00022807"/>
    </source>
</evidence>
<feature type="compositionally biased region" description="Gly residues" evidence="7">
    <location>
        <begin position="2551"/>
        <end position="2560"/>
    </location>
</feature>
<keyword evidence="6" id="KW-0788">Thiol protease</keyword>
<evidence type="ECO:0000256" key="2">
    <source>
        <dbReference type="ARBA" id="ARBA00012759"/>
    </source>
</evidence>
<dbReference type="GeneID" id="20349470"/>
<reference evidence="10" key="3">
    <citation type="submission" date="2010-09" db="EMBL/GenBank/DDBJ databases">
        <title>Annotation of Gaeumannomyces graminis var. tritici R3-111a-1.</title>
        <authorList>
            <consortium name="The Broad Institute Genome Sequencing Platform"/>
            <person name="Ma L.-J."/>
            <person name="Dead R."/>
            <person name="Young S.K."/>
            <person name="Zeng Q."/>
            <person name="Gargeya S."/>
            <person name="Fitzgerald M."/>
            <person name="Haas B."/>
            <person name="Abouelleil A."/>
            <person name="Alvarado L."/>
            <person name="Arachchi H.M."/>
            <person name="Berlin A."/>
            <person name="Brown A."/>
            <person name="Chapman S.B."/>
            <person name="Chen Z."/>
            <person name="Dunbar C."/>
            <person name="Freedman E."/>
            <person name="Gearin G."/>
            <person name="Gellesch M."/>
            <person name="Goldberg J."/>
            <person name="Griggs A."/>
            <person name="Gujja S."/>
            <person name="Heiman D."/>
            <person name="Howarth C."/>
            <person name="Larson L."/>
            <person name="Lui A."/>
            <person name="MacDonald P.J.P."/>
            <person name="Mehta T."/>
            <person name="Montmayeur A."/>
            <person name="Murphy C."/>
            <person name="Neiman D."/>
            <person name="Pearson M."/>
            <person name="Priest M."/>
            <person name="Roberts A."/>
            <person name="Saif S."/>
            <person name="Shea T."/>
            <person name="Shenoy N."/>
            <person name="Sisk P."/>
            <person name="Stolte C."/>
            <person name="Sykes S."/>
            <person name="Yandava C."/>
            <person name="Wortman J."/>
            <person name="Nusbaum C."/>
            <person name="Birren B."/>
        </authorList>
    </citation>
    <scope>NUCLEOTIDE SEQUENCE</scope>
    <source>
        <strain evidence="10">R3-111a-1</strain>
    </source>
</reference>
<dbReference type="GO" id="GO:0004843">
    <property type="term" value="F:cysteine-type deubiquitinase activity"/>
    <property type="evidence" value="ECO:0007669"/>
    <property type="project" value="UniProtKB-EC"/>
</dbReference>
<reference evidence="11" key="4">
    <citation type="journal article" date="2015" name="G3 (Bethesda)">
        <title>Genome sequences of three phytopathogenic species of the Magnaporthaceae family of fungi.</title>
        <authorList>
            <person name="Okagaki L.H."/>
            <person name="Nunes C.C."/>
            <person name="Sailsbery J."/>
            <person name="Clay B."/>
            <person name="Brown D."/>
            <person name="John T."/>
            <person name="Oh Y."/>
            <person name="Young N."/>
            <person name="Fitzgerald M."/>
            <person name="Haas B.J."/>
            <person name="Zeng Q."/>
            <person name="Young S."/>
            <person name="Adiconis X."/>
            <person name="Fan L."/>
            <person name="Levin J.Z."/>
            <person name="Mitchell T.K."/>
            <person name="Okubara P.A."/>
            <person name="Farman M.L."/>
            <person name="Kohn L.M."/>
            <person name="Birren B."/>
            <person name="Ma L.-J."/>
            <person name="Dean R.A."/>
        </authorList>
    </citation>
    <scope>NUCLEOTIDE SEQUENCE</scope>
    <source>
        <strain evidence="11">R3-111a-1</strain>
    </source>
</reference>
<organism evidence="10">
    <name type="scientific">Gaeumannomyces tritici (strain R3-111a-1)</name>
    <name type="common">Wheat and barley take-all root rot fungus</name>
    <name type="synonym">Gaeumannomyces graminis var. tritici</name>
    <dbReference type="NCBI Taxonomy" id="644352"/>
    <lineage>
        <taxon>Eukaryota</taxon>
        <taxon>Fungi</taxon>
        <taxon>Dikarya</taxon>
        <taxon>Ascomycota</taxon>
        <taxon>Pezizomycotina</taxon>
        <taxon>Sordariomycetes</taxon>
        <taxon>Sordariomycetidae</taxon>
        <taxon>Magnaporthales</taxon>
        <taxon>Magnaporthaceae</taxon>
        <taxon>Gaeumannomyces</taxon>
    </lineage>
</organism>
<feature type="domain" description="DUF3638" evidence="8">
    <location>
        <begin position="1514"/>
        <end position="1670"/>
    </location>
</feature>
<dbReference type="InterPro" id="IPR022105">
    <property type="entry name" value="DUF3645"/>
</dbReference>
<feature type="region of interest" description="Disordered" evidence="7">
    <location>
        <begin position="2386"/>
        <end position="2410"/>
    </location>
</feature>
<comment type="catalytic activity">
    <reaction evidence="1">
        <text>Thiol-dependent hydrolysis of ester, thioester, amide, peptide and isopeptide bonds formed by the C-terminal Gly of ubiquitin (a 76-residue protein attached to proteins as an intracellular targeting signal).</text>
        <dbReference type="EC" id="3.4.19.12"/>
    </reaction>
</comment>
<feature type="compositionally biased region" description="Low complexity" evidence="7">
    <location>
        <begin position="2395"/>
        <end position="2406"/>
    </location>
</feature>
<dbReference type="Pfam" id="PF12340">
    <property type="entry name" value="DUF3638"/>
    <property type="match status" value="2"/>
</dbReference>
<dbReference type="RefSeq" id="XP_009225119.1">
    <property type="nucleotide sequence ID" value="XM_009226855.1"/>
</dbReference>
<evidence type="ECO:0000313" key="10">
    <source>
        <dbReference type="EMBL" id="EJT72145.1"/>
    </source>
</evidence>
<reference evidence="12" key="1">
    <citation type="submission" date="2010-07" db="EMBL/GenBank/DDBJ databases">
        <title>The genome sequence of Gaeumannomyces graminis var. tritici strain R3-111a-1.</title>
        <authorList>
            <consortium name="The Broad Institute Genome Sequencing Platform"/>
            <person name="Ma L.-J."/>
            <person name="Dead R."/>
            <person name="Young S."/>
            <person name="Zeng Q."/>
            <person name="Koehrsen M."/>
            <person name="Alvarado L."/>
            <person name="Berlin A."/>
            <person name="Chapman S.B."/>
            <person name="Chen Z."/>
            <person name="Freedman E."/>
            <person name="Gellesch M."/>
            <person name="Goldberg J."/>
            <person name="Griggs A."/>
            <person name="Gujja S."/>
            <person name="Heilman E.R."/>
            <person name="Heiman D."/>
            <person name="Hepburn T."/>
            <person name="Howarth C."/>
            <person name="Jen D."/>
            <person name="Larson L."/>
            <person name="Mehta T."/>
            <person name="Neiman D."/>
            <person name="Pearson M."/>
            <person name="Roberts A."/>
            <person name="Saif S."/>
            <person name="Shea T."/>
            <person name="Shenoy N."/>
            <person name="Sisk P."/>
            <person name="Stolte C."/>
            <person name="Sykes S."/>
            <person name="Walk T."/>
            <person name="White J."/>
            <person name="Yandava C."/>
            <person name="Haas B."/>
            <person name="Nusbaum C."/>
            <person name="Birren B."/>
        </authorList>
    </citation>
    <scope>NUCLEOTIDE SEQUENCE [LARGE SCALE GENOMIC DNA]</scope>
    <source>
        <strain evidence="12">R3-111a-1</strain>
    </source>
</reference>
<reference evidence="10" key="2">
    <citation type="submission" date="2010-07" db="EMBL/GenBank/DDBJ databases">
        <authorList>
            <consortium name="The Broad Institute Genome Sequencing Platform"/>
            <consortium name="Broad Institute Genome Sequencing Center for Infectious Disease"/>
            <person name="Ma L.-J."/>
            <person name="Dead R."/>
            <person name="Young S."/>
            <person name="Zeng Q."/>
            <person name="Koehrsen M."/>
            <person name="Alvarado L."/>
            <person name="Berlin A."/>
            <person name="Chapman S.B."/>
            <person name="Chen Z."/>
            <person name="Freedman E."/>
            <person name="Gellesch M."/>
            <person name="Goldberg J."/>
            <person name="Griggs A."/>
            <person name="Gujja S."/>
            <person name="Heilman E.R."/>
            <person name="Heiman D."/>
            <person name="Hepburn T."/>
            <person name="Howarth C."/>
            <person name="Jen D."/>
            <person name="Larson L."/>
            <person name="Mehta T."/>
            <person name="Neiman D."/>
            <person name="Pearson M."/>
            <person name="Roberts A."/>
            <person name="Saif S."/>
            <person name="Shea T."/>
            <person name="Shenoy N."/>
            <person name="Sisk P."/>
            <person name="Stolte C."/>
            <person name="Sykes S."/>
            <person name="Walk T."/>
            <person name="White J."/>
            <person name="Yandava C."/>
            <person name="Haas B."/>
            <person name="Nusbaum C."/>
            <person name="Birren B."/>
        </authorList>
    </citation>
    <scope>NUCLEOTIDE SEQUENCE</scope>
    <source>
        <strain evidence="10">R3-111a-1</strain>
    </source>
</reference>
<dbReference type="EnsemblFungi" id="EJT72145">
    <property type="protein sequence ID" value="EJT72145"/>
    <property type="gene ID" value="GGTG_09012"/>
</dbReference>
<evidence type="ECO:0000259" key="9">
    <source>
        <dbReference type="Pfam" id="PF12359"/>
    </source>
</evidence>
<dbReference type="HOGENOM" id="CLU_000211_1_0_1"/>
<dbReference type="Proteomes" id="UP000006039">
    <property type="component" value="Unassembled WGS sequence"/>
</dbReference>